<feature type="domain" description="CN hydrolase" evidence="3">
    <location>
        <begin position="1"/>
        <end position="243"/>
    </location>
</feature>
<dbReference type="SUPFAM" id="SSF56317">
    <property type="entry name" value="Carbon-nitrogen hydrolase"/>
    <property type="match status" value="1"/>
</dbReference>
<name>A0A939QJ05_9MICO</name>
<comment type="caution">
    <text evidence="4">The sequence shown here is derived from an EMBL/GenBank/DDBJ whole genome shotgun (WGS) entry which is preliminary data.</text>
</comment>
<dbReference type="PROSITE" id="PS50263">
    <property type="entry name" value="CN_HYDROLASE"/>
    <property type="match status" value="1"/>
</dbReference>
<dbReference type="AlphaFoldDB" id="A0A939QJ05"/>
<reference evidence="4" key="1">
    <citation type="submission" date="2021-03" db="EMBL/GenBank/DDBJ databases">
        <title>Leucobacter chromiisoli sp. nov., isolated from chromium-containing soil of chemical plant.</title>
        <authorList>
            <person name="Xu Z."/>
        </authorList>
    </citation>
    <scope>NUCLEOTIDE SEQUENCE</scope>
    <source>
        <strain evidence="4">K 70/01</strain>
    </source>
</reference>
<dbReference type="Proteomes" id="UP000668403">
    <property type="component" value="Unassembled WGS sequence"/>
</dbReference>
<dbReference type="PROSITE" id="PS01227">
    <property type="entry name" value="UPF0012"/>
    <property type="match status" value="1"/>
</dbReference>
<dbReference type="PANTHER" id="PTHR43674:SF2">
    <property type="entry name" value="BETA-UREIDOPROPIONASE"/>
    <property type="match status" value="1"/>
</dbReference>
<dbReference type="GO" id="GO:0050126">
    <property type="term" value="F:N-carbamoylputrescine amidase activity"/>
    <property type="evidence" value="ECO:0007669"/>
    <property type="project" value="TreeGrafter"/>
</dbReference>
<dbReference type="Pfam" id="PF00795">
    <property type="entry name" value="CN_hydrolase"/>
    <property type="match status" value="1"/>
</dbReference>
<organism evidence="4 5">
    <name type="scientific">Leucobacter tardus</name>
    <dbReference type="NCBI Taxonomy" id="501483"/>
    <lineage>
        <taxon>Bacteria</taxon>
        <taxon>Bacillati</taxon>
        <taxon>Actinomycetota</taxon>
        <taxon>Actinomycetes</taxon>
        <taxon>Micrococcales</taxon>
        <taxon>Microbacteriaceae</taxon>
        <taxon>Leucobacter</taxon>
    </lineage>
</organism>
<protein>
    <submittedName>
        <fullName evidence="4">Nitrilase</fullName>
    </submittedName>
</protein>
<proteinExistence type="inferred from homology"/>
<dbReference type="InterPro" id="IPR036526">
    <property type="entry name" value="C-N_Hydrolase_sf"/>
</dbReference>
<accession>A0A939QJ05</accession>
<comment type="similarity">
    <text evidence="1">Belongs to the carbon-nitrogen hydrolase superfamily. NIT1/NIT2 family.</text>
</comment>
<evidence type="ECO:0000313" key="5">
    <source>
        <dbReference type="Proteomes" id="UP000668403"/>
    </source>
</evidence>
<evidence type="ECO:0000313" key="4">
    <source>
        <dbReference type="EMBL" id="MBO2990923.1"/>
    </source>
</evidence>
<sequence length="267" mass="28566">MRIALLQAEAAPLDPEANLRTLRDAAGTARDAGAALLLTPELFLTGYAPAQLRSWMAPELVDGLPARVATLARECGVAIVTSFPVARVDGSFGIAASLTDASGAELLRYEKVHLWGDDERAAFSASTAPPTVIEWNGRRVALQICYDIEFPEPVRLIAERGADLVLVPTAIDGFSAYVPEVLVRARAAENALVVAYADYPRTQGFVGAARTDFAGLSVVAGREGVVLAEAGADAEILIADVPGPEERSPHAADYLRDRRPDRYADWR</sequence>
<dbReference type="InterPro" id="IPR003010">
    <property type="entry name" value="C-N_Hydrolase"/>
</dbReference>
<dbReference type="GO" id="GO:0033388">
    <property type="term" value="P:putrescine biosynthetic process from arginine"/>
    <property type="evidence" value="ECO:0007669"/>
    <property type="project" value="TreeGrafter"/>
</dbReference>
<dbReference type="InterPro" id="IPR050345">
    <property type="entry name" value="Aliph_Amidase/BUP"/>
</dbReference>
<dbReference type="InterPro" id="IPR001110">
    <property type="entry name" value="UPF0012_CS"/>
</dbReference>
<dbReference type="PANTHER" id="PTHR43674">
    <property type="entry name" value="NITRILASE C965.09-RELATED"/>
    <property type="match status" value="1"/>
</dbReference>
<evidence type="ECO:0000256" key="2">
    <source>
        <dbReference type="ARBA" id="ARBA00022801"/>
    </source>
</evidence>
<keyword evidence="5" id="KW-1185">Reference proteome</keyword>
<evidence type="ECO:0000256" key="1">
    <source>
        <dbReference type="ARBA" id="ARBA00010613"/>
    </source>
</evidence>
<dbReference type="EMBL" id="JAGFBF010000006">
    <property type="protein sequence ID" value="MBO2990923.1"/>
    <property type="molecule type" value="Genomic_DNA"/>
</dbReference>
<keyword evidence="2" id="KW-0378">Hydrolase</keyword>
<evidence type="ECO:0000259" key="3">
    <source>
        <dbReference type="PROSITE" id="PS50263"/>
    </source>
</evidence>
<dbReference type="Gene3D" id="3.60.110.10">
    <property type="entry name" value="Carbon-nitrogen hydrolase"/>
    <property type="match status" value="1"/>
</dbReference>
<gene>
    <name evidence="4" type="ORF">J4H85_13045</name>
</gene>